<dbReference type="RefSeq" id="WP_245830802.1">
    <property type="nucleotide sequence ID" value="NZ_FXAW01000001.1"/>
</dbReference>
<evidence type="ECO:0000313" key="5">
    <source>
        <dbReference type="Proteomes" id="UP000193804"/>
    </source>
</evidence>
<evidence type="ECO:0000256" key="1">
    <source>
        <dbReference type="ARBA" id="ARBA00022679"/>
    </source>
</evidence>
<dbReference type="InterPro" id="IPR015393">
    <property type="entry name" value="DUF1972"/>
</dbReference>
<dbReference type="Pfam" id="PF09314">
    <property type="entry name" value="DUF1972"/>
    <property type="match status" value="1"/>
</dbReference>
<dbReference type="Proteomes" id="UP000193804">
    <property type="component" value="Unassembled WGS sequence"/>
</dbReference>
<dbReference type="SUPFAM" id="SSF53756">
    <property type="entry name" value="UDP-Glycosyltransferase/glycogen phosphorylase"/>
    <property type="match status" value="1"/>
</dbReference>
<organism evidence="4 5">
    <name type="scientific">Marivirga sericea</name>
    <dbReference type="NCBI Taxonomy" id="1028"/>
    <lineage>
        <taxon>Bacteria</taxon>
        <taxon>Pseudomonadati</taxon>
        <taxon>Bacteroidota</taxon>
        <taxon>Cytophagia</taxon>
        <taxon>Cytophagales</taxon>
        <taxon>Marivirgaceae</taxon>
        <taxon>Marivirga</taxon>
    </lineage>
</organism>
<dbReference type="PANTHER" id="PTHR46401:SF2">
    <property type="entry name" value="GLYCOSYLTRANSFERASE WBBK-RELATED"/>
    <property type="match status" value="1"/>
</dbReference>
<accession>A0A1X7IB05</accession>
<dbReference type="Gene3D" id="3.40.50.2000">
    <property type="entry name" value="Glycogen Phosphorylase B"/>
    <property type="match status" value="1"/>
</dbReference>
<feature type="domain" description="DUF1972" evidence="3">
    <location>
        <begin position="5"/>
        <end position="175"/>
    </location>
</feature>
<protein>
    <submittedName>
        <fullName evidence="4">Glycosyltransferase involved in cell wall bisynthesis</fullName>
    </submittedName>
</protein>
<evidence type="ECO:0000313" key="4">
    <source>
        <dbReference type="EMBL" id="SMG11343.1"/>
    </source>
</evidence>
<proteinExistence type="predicted"/>
<dbReference type="EMBL" id="FXAW01000001">
    <property type="protein sequence ID" value="SMG11343.1"/>
    <property type="molecule type" value="Genomic_DNA"/>
</dbReference>
<dbReference type="PANTHER" id="PTHR46401">
    <property type="entry name" value="GLYCOSYLTRANSFERASE WBBK-RELATED"/>
    <property type="match status" value="1"/>
</dbReference>
<sequence>MKTRLSIIGTVGLPANYGGFETLAEHLVTNLSVEYAIDVYCSGKKYAADARKKTYKGANLFYLPFDANGVQSIIYDSISILHALFRSDVLLVLGVAGAWLLPFVKLFTNKKIIISIDGIEWKRDKWNVLAKWYLFWAEGLAVKYSHIDISDNEAIQDYTASRYGSLSRIIEYGADHVLNVKVQESDLNTYPFLSSDYAVKVCRIEPENNVHNVLEAFSRVKSQKLVIIGNWENSDYGKNLKSTYSGLENITILDPIYDQEKLDLIRGNASLYVHGHSAGGTNPSLVEAMYLGLPIIAFGVSYNRVTTEEKALYFNSLGELVDQLQGIDDGYLKPLGAKMLEVGKRRYNWKLISQKYRQLVLEALSAPKKKSILSKSNKLDKDVLSKLELNHILNQETFYSKR</sequence>
<keyword evidence="1 4" id="KW-0808">Transferase</keyword>
<dbReference type="Pfam" id="PF00534">
    <property type="entry name" value="Glycos_transf_1"/>
    <property type="match status" value="1"/>
</dbReference>
<dbReference type="GO" id="GO:0016757">
    <property type="term" value="F:glycosyltransferase activity"/>
    <property type="evidence" value="ECO:0007669"/>
    <property type="project" value="InterPro"/>
</dbReference>
<name>A0A1X7IB05_9BACT</name>
<gene>
    <name evidence="4" type="ORF">SAMN05661096_00396</name>
</gene>
<evidence type="ECO:0000259" key="2">
    <source>
        <dbReference type="Pfam" id="PF00534"/>
    </source>
</evidence>
<evidence type="ECO:0000259" key="3">
    <source>
        <dbReference type="Pfam" id="PF09314"/>
    </source>
</evidence>
<feature type="domain" description="Glycosyl transferase family 1" evidence="2">
    <location>
        <begin position="197"/>
        <end position="303"/>
    </location>
</feature>
<keyword evidence="5" id="KW-1185">Reference proteome</keyword>
<reference evidence="5" key="1">
    <citation type="submission" date="2017-04" db="EMBL/GenBank/DDBJ databases">
        <authorList>
            <person name="Varghese N."/>
            <person name="Submissions S."/>
        </authorList>
    </citation>
    <scope>NUCLEOTIDE SEQUENCE [LARGE SCALE GENOMIC DNA]</scope>
    <source>
        <strain evidence="5">DSM 4125</strain>
    </source>
</reference>
<dbReference type="InterPro" id="IPR001296">
    <property type="entry name" value="Glyco_trans_1"/>
</dbReference>
<dbReference type="STRING" id="1028.SAMN05661096_00396"/>
<dbReference type="AlphaFoldDB" id="A0A1X7IB05"/>